<reference evidence="2" key="1">
    <citation type="submission" date="2020-05" db="EMBL/GenBank/DDBJ databases">
        <title>Mycena genomes resolve the evolution of fungal bioluminescence.</title>
        <authorList>
            <person name="Tsai I.J."/>
        </authorList>
    </citation>
    <scope>NUCLEOTIDE SEQUENCE</scope>
    <source>
        <strain evidence="2">160909Yilan</strain>
    </source>
</reference>
<evidence type="ECO:0000313" key="2">
    <source>
        <dbReference type="EMBL" id="KAF7373997.1"/>
    </source>
</evidence>
<feature type="domain" description="DUF6532" evidence="1">
    <location>
        <begin position="25"/>
        <end position="222"/>
    </location>
</feature>
<gene>
    <name evidence="2" type="ORF">MSAN_00612600</name>
</gene>
<dbReference type="OrthoDB" id="3056207at2759"/>
<keyword evidence="3" id="KW-1185">Reference proteome</keyword>
<name>A0A8H6ZAI9_9AGAR</name>
<dbReference type="Pfam" id="PF20149">
    <property type="entry name" value="DUF6532"/>
    <property type="match status" value="1"/>
</dbReference>
<accession>A0A8H6ZAI9</accession>
<dbReference type="EMBL" id="JACAZH010000003">
    <property type="protein sequence ID" value="KAF7373997.1"/>
    <property type="molecule type" value="Genomic_DNA"/>
</dbReference>
<sequence>MRLSAKKQPNGSHIEDRAKKDLAFCGYLTPIILTRGGNVRTGLRNSAISKVATHYELNKPGTSPAQVRSIVKQLLDQQRYIFPYAPTPTQRAGTSVEAIVDSTDPPSAADEADNMSSSNAPKKGIKNFMLDLPFHAPAIVDVIHEAWWNNGKALGFKYAHKLQSHRADRTDEVILPDAMICLAGANVWAALRAWETGRYVQAREFSQERLENTYTSLLAVLEAQRNGSSAKYFNKTMHELYLKVSQSNSADAAAGSANSLISLPIDID</sequence>
<dbReference type="Proteomes" id="UP000623467">
    <property type="component" value="Unassembled WGS sequence"/>
</dbReference>
<protein>
    <recommendedName>
        <fullName evidence="1">DUF6532 domain-containing protein</fullName>
    </recommendedName>
</protein>
<dbReference type="InterPro" id="IPR045341">
    <property type="entry name" value="DUF6532"/>
</dbReference>
<dbReference type="AlphaFoldDB" id="A0A8H6ZAI9"/>
<evidence type="ECO:0000259" key="1">
    <source>
        <dbReference type="Pfam" id="PF20149"/>
    </source>
</evidence>
<comment type="caution">
    <text evidence="2">The sequence shown here is derived from an EMBL/GenBank/DDBJ whole genome shotgun (WGS) entry which is preliminary data.</text>
</comment>
<organism evidence="2 3">
    <name type="scientific">Mycena sanguinolenta</name>
    <dbReference type="NCBI Taxonomy" id="230812"/>
    <lineage>
        <taxon>Eukaryota</taxon>
        <taxon>Fungi</taxon>
        <taxon>Dikarya</taxon>
        <taxon>Basidiomycota</taxon>
        <taxon>Agaricomycotina</taxon>
        <taxon>Agaricomycetes</taxon>
        <taxon>Agaricomycetidae</taxon>
        <taxon>Agaricales</taxon>
        <taxon>Marasmiineae</taxon>
        <taxon>Mycenaceae</taxon>
        <taxon>Mycena</taxon>
    </lineage>
</organism>
<evidence type="ECO:0000313" key="3">
    <source>
        <dbReference type="Proteomes" id="UP000623467"/>
    </source>
</evidence>
<proteinExistence type="predicted"/>